<dbReference type="KEGG" id="clup:CLUP02_08789"/>
<dbReference type="RefSeq" id="XP_049144914.1">
    <property type="nucleotide sequence ID" value="XM_049287771.1"/>
</dbReference>
<accession>A0A9Q8STR4</accession>
<dbReference type="EMBL" id="CP019476">
    <property type="protein sequence ID" value="UQC83295.1"/>
    <property type="molecule type" value="Genomic_DNA"/>
</dbReference>
<keyword evidence="2" id="KW-1185">Reference proteome</keyword>
<evidence type="ECO:0000313" key="2">
    <source>
        <dbReference type="Proteomes" id="UP000830671"/>
    </source>
</evidence>
<gene>
    <name evidence="1" type="ORF">CLUP02_08789</name>
</gene>
<name>A0A9Q8STR4_9PEZI</name>
<proteinExistence type="predicted"/>
<evidence type="ECO:0000313" key="1">
    <source>
        <dbReference type="EMBL" id="UQC83295.1"/>
    </source>
</evidence>
<dbReference type="Proteomes" id="UP000830671">
    <property type="component" value="Chromosome 4"/>
</dbReference>
<organism evidence="1 2">
    <name type="scientific">Colletotrichum lupini</name>
    <dbReference type="NCBI Taxonomy" id="145971"/>
    <lineage>
        <taxon>Eukaryota</taxon>
        <taxon>Fungi</taxon>
        <taxon>Dikarya</taxon>
        <taxon>Ascomycota</taxon>
        <taxon>Pezizomycotina</taxon>
        <taxon>Sordariomycetes</taxon>
        <taxon>Hypocreomycetidae</taxon>
        <taxon>Glomerellales</taxon>
        <taxon>Glomerellaceae</taxon>
        <taxon>Colletotrichum</taxon>
        <taxon>Colletotrichum acutatum species complex</taxon>
    </lineage>
</organism>
<dbReference type="AlphaFoldDB" id="A0A9Q8STR4"/>
<dbReference type="GeneID" id="73342781"/>
<protein>
    <submittedName>
        <fullName evidence="1">Uncharacterized protein</fullName>
    </submittedName>
</protein>
<reference evidence="1" key="1">
    <citation type="journal article" date="2021" name="Mol. Plant Microbe Interact.">
        <title>Complete Genome Sequence of the Plant-Pathogenic Fungus Colletotrichum lupini.</title>
        <authorList>
            <person name="Baroncelli R."/>
            <person name="Pensec F."/>
            <person name="Da Lio D."/>
            <person name="Boufleur T."/>
            <person name="Vicente I."/>
            <person name="Sarrocco S."/>
            <person name="Picot A."/>
            <person name="Baraldi E."/>
            <person name="Sukno S."/>
            <person name="Thon M."/>
            <person name="Le Floch G."/>
        </authorList>
    </citation>
    <scope>NUCLEOTIDE SEQUENCE</scope>
    <source>
        <strain evidence="1">IMI 504893</strain>
    </source>
</reference>
<sequence length="828" mass="92618">MDGGFAGDCVCGRVSFMPEANKGHAVALHIPQPDYVIRPSPSLPNPFSKPRERSIGLPPQAHLTWSSPSTRHHPLAIIHSPCSPAQYLHFYFPLPLSAASVPDHFHAATGNYERGPTSQDFQYTIQELSPPAPMDHVLLLFCLFEFSPTLSSCAYLDASMLSALLLSYPCTKNLCSLLHNDRLQHERGVSTQHPNYLRAEDIGKPSSWVKDVTPQPKPCGAPQSKGSHPGLKPRRRIIVIQKVTKAHPQVPKDLAVLFRTGGFRARKWFMLSSPDTQQWQILTICGAFRRLSASEKFPGRPPRDRRKLHITQSPFSTLRTLPTLRPGASLSFSAVSAGQLPLLKASSLPVRDDFRTIILELIGSPTMPISKRESTVTWAREKSTYSPMKSSQSLDLYQGMKLVEKKKSFKSRFLPYLPFNSTSPSLRFRHISICIKHFYLAHGKNDHVSDTVAQPAMQKKNTLAIPRRAITARELRVAQGEDLLSRVPNVEFVDCRACPAMISRSRQVYMCYLALAHPEPGRQPLSEDIEYCMFSRHGWQSPLRHKMLCSRLDVYISIKISIKMSEIELVTFLDVQHYYLTMTGDSLCGNCANDRKPSRHPLPDIHPDSFWACVRLSSWEIGSDENGRGHRLIYDLRFEISFKTMSIATAGSWSEVSRYISESLVFVFLTSRCDTSAAVFNTNRIPTFDIFLSSSLTTVSKINEGRRTKSVSRCLDDVRITGKGIENATQAQRLSFLEDYSQARKLVSLTIRHDRHFVGMLAEAGDEIRGPACGCHQFGIRKRCTSLIPVSFAGEARNGKACHCGLLQANGHCSKGGNVVGICVLRCE</sequence>